<keyword evidence="1" id="KW-0862">Zinc</keyword>
<keyword evidence="1" id="KW-0479">Metal-binding</keyword>
<evidence type="ECO:0000313" key="4">
    <source>
        <dbReference type="EMBL" id="KAF9695506.1"/>
    </source>
</evidence>
<accession>A0A8H7J1M0</accession>
<dbReference type="InterPro" id="IPR013083">
    <property type="entry name" value="Znf_RING/FYVE/PHD"/>
</dbReference>
<keyword evidence="5" id="KW-1185">Reference proteome</keyword>
<dbReference type="EMBL" id="RZGK01000011">
    <property type="protein sequence ID" value="KAF9695506.1"/>
    <property type="molecule type" value="Genomic_DNA"/>
</dbReference>
<dbReference type="GO" id="GO:0036297">
    <property type="term" value="P:interstrand cross-link repair"/>
    <property type="evidence" value="ECO:0007669"/>
    <property type="project" value="InterPro"/>
</dbReference>
<comment type="caution">
    <text evidence="4">The sequence shown here is derived from an EMBL/GenBank/DDBJ whole genome shotgun (WGS) entry which is preliminary data.</text>
</comment>
<dbReference type="GO" id="GO:0004842">
    <property type="term" value="F:ubiquitin-protein transferase activity"/>
    <property type="evidence" value="ECO:0007669"/>
    <property type="project" value="InterPro"/>
</dbReference>
<dbReference type="GO" id="GO:0005634">
    <property type="term" value="C:nucleus"/>
    <property type="evidence" value="ECO:0007669"/>
    <property type="project" value="InterPro"/>
</dbReference>
<dbReference type="InterPro" id="IPR037381">
    <property type="entry name" value="RFWD3"/>
</dbReference>
<organism evidence="4 5">
    <name type="scientific">Ascochyta lentis</name>
    <dbReference type="NCBI Taxonomy" id="205686"/>
    <lineage>
        <taxon>Eukaryota</taxon>
        <taxon>Fungi</taxon>
        <taxon>Dikarya</taxon>
        <taxon>Ascomycota</taxon>
        <taxon>Pezizomycotina</taxon>
        <taxon>Dothideomycetes</taxon>
        <taxon>Pleosporomycetidae</taxon>
        <taxon>Pleosporales</taxon>
        <taxon>Pleosporineae</taxon>
        <taxon>Didymellaceae</taxon>
        <taxon>Ascochyta</taxon>
    </lineage>
</organism>
<reference evidence="4" key="1">
    <citation type="submission" date="2018-12" db="EMBL/GenBank/DDBJ databases">
        <authorList>
            <person name="Syme R.A."/>
            <person name="Farfan-Caceres L."/>
            <person name="Lichtenzveig J."/>
        </authorList>
    </citation>
    <scope>NUCLEOTIDE SEQUENCE</scope>
    <source>
        <strain evidence="4">Al4</strain>
    </source>
</reference>
<dbReference type="PROSITE" id="PS50089">
    <property type="entry name" value="ZF_RING_2"/>
    <property type="match status" value="1"/>
</dbReference>
<evidence type="ECO:0000256" key="2">
    <source>
        <dbReference type="SAM" id="MobiDB-lite"/>
    </source>
</evidence>
<dbReference type="SMART" id="SM00184">
    <property type="entry name" value="RING"/>
    <property type="match status" value="1"/>
</dbReference>
<dbReference type="Proteomes" id="UP000651452">
    <property type="component" value="Unassembled WGS sequence"/>
</dbReference>
<feature type="region of interest" description="Disordered" evidence="2">
    <location>
        <begin position="1"/>
        <end position="20"/>
    </location>
</feature>
<dbReference type="AlphaFoldDB" id="A0A8H7J1M0"/>
<protein>
    <recommendedName>
        <fullName evidence="3">RING-type domain-containing protein</fullName>
    </recommendedName>
</protein>
<sequence>MMTTTYSRGLSPSHITQSTVKRIPTPMPMDAFIKTQLRPVDECVVCTEPFSATHQPVALDCKHIFGHKCISRWILDGRGNNASCPVCRHVIVTRKRPQPSFDAPSIWKRLCELPLERLHTFMEKLWIGIRDLWKRKPDGRFAISELLEKAIFPALIESGAQTWSGSHDALTDAYNLVAASWDSLGRPNRAEGLAIPLVRLARLMSGASTTLPLYLTDLSRTTQLIWKANACLGLTEENISWDLIIDASRLESERHFPLLHLYTVLVSQSIAHKSGPQQPLPERRHEIMNLVIEKCCTKIGKAGLTSKPSNEFKDTLVFVFKELWRYQHEQARLSLRGHAGEEAIVKGIWGIANWPVRRDQQ</sequence>
<evidence type="ECO:0000313" key="5">
    <source>
        <dbReference type="Proteomes" id="UP000651452"/>
    </source>
</evidence>
<dbReference type="SUPFAM" id="SSF57850">
    <property type="entry name" value="RING/U-box"/>
    <property type="match status" value="1"/>
</dbReference>
<dbReference type="PANTHER" id="PTHR16047">
    <property type="entry name" value="RFWD3 PROTEIN"/>
    <property type="match status" value="1"/>
</dbReference>
<dbReference type="PANTHER" id="PTHR16047:SF7">
    <property type="entry name" value="E3 UBIQUITIN-PROTEIN LIGASE RFWD3"/>
    <property type="match status" value="1"/>
</dbReference>
<dbReference type="Pfam" id="PF13639">
    <property type="entry name" value="zf-RING_2"/>
    <property type="match status" value="1"/>
</dbReference>
<dbReference type="OrthoDB" id="8062037at2759"/>
<dbReference type="Gene3D" id="3.30.40.10">
    <property type="entry name" value="Zinc/RING finger domain, C3HC4 (zinc finger)"/>
    <property type="match status" value="1"/>
</dbReference>
<evidence type="ECO:0000259" key="3">
    <source>
        <dbReference type="PROSITE" id="PS50089"/>
    </source>
</evidence>
<dbReference type="InterPro" id="IPR001841">
    <property type="entry name" value="Znf_RING"/>
</dbReference>
<reference evidence="4" key="2">
    <citation type="submission" date="2020-09" db="EMBL/GenBank/DDBJ databases">
        <title>Reference genome assembly for Australian Ascochyta lentis isolate Al4.</title>
        <authorList>
            <person name="Lee R.C."/>
            <person name="Farfan-Caceres L.M."/>
            <person name="Debler J.W."/>
            <person name="Williams A.H."/>
            <person name="Henares B.M."/>
        </authorList>
    </citation>
    <scope>NUCLEOTIDE SEQUENCE</scope>
    <source>
        <strain evidence="4">Al4</strain>
    </source>
</reference>
<evidence type="ECO:0000256" key="1">
    <source>
        <dbReference type="PROSITE-ProRule" id="PRU00175"/>
    </source>
</evidence>
<name>A0A8H7J1M0_9PLEO</name>
<gene>
    <name evidence="4" type="ORF">EKO04_006333</name>
</gene>
<dbReference type="GO" id="GO:0008270">
    <property type="term" value="F:zinc ion binding"/>
    <property type="evidence" value="ECO:0007669"/>
    <property type="project" value="UniProtKB-KW"/>
</dbReference>
<dbReference type="GO" id="GO:0016567">
    <property type="term" value="P:protein ubiquitination"/>
    <property type="evidence" value="ECO:0007669"/>
    <property type="project" value="InterPro"/>
</dbReference>
<proteinExistence type="predicted"/>
<keyword evidence="1" id="KW-0863">Zinc-finger</keyword>
<feature type="domain" description="RING-type" evidence="3">
    <location>
        <begin position="43"/>
        <end position="88"/>
    </location>
</feature>